<dbReference type="Proteomes" id="UP001597231">
    <property type="component" value="Unassembled WGS sequence"/>
</dbReference>
<evidence type="ECO:0000313" key="1">
    <source>
        <dbReference type="EMBL" id="MFD1203965.1"/>
    </source>
</evidence>
<reference evidence="2" key="1">
    <citation type="journal article" date="2019" name="Int. J. Syst. Evol. Microbiol.">
        <title>The Global Catalogue of Microorganisms (GCM) 10K type strain sequencing project: providing services to taxonomists for standard genome sequencing and annotation.</title>
        <authorList>
            <consortium name="The Broad Institute Genomics Platform"/>
            <consortium name="The Broad Institute Genome Sequencing Center for Infectious Disease"/>
            <person name="Wu L."/>
            <person name="Ma J."/>
        </authorList>
    </citation>
    <scope>NUCLEOTIDE SEQUENCE [LARGE SCALE GENOMIC DNA]</scope>
    <source>
        <strain evidence="2">CCUG 53915</strain>
    </source>
</reference>
<name>A0ABW3TUC8_9BACL</name>
<dbReference type="InterPro" id="IPR008489">
    <property type="entry name" value="DUF771"/>
</dbReference>
<dbReference type="EMBL" id="JBHTLT010000013">
    <property type="protein sequence ID" value="MFD1203965.1"/>
    <property type="molecule type" value="Genomic_DNA"/>
</dbReference>
<keyword evidence="2" id="KW-1185">Reference proteome</keyword>
<gene>
    <name evidence="1" type="ORF">ACFQ38_02325</name>
</gene>
<protein>
    <submittedName>
        <fullName evidence="1">DUF771 domain-containing protein</fullName>
    </submittedName>
</protein>
<accession>A0ABW3TUC8</accession>
<dbReference type="Pfam" id="PF05595">
    <property type="entry name" value="DUF771"/>
    <property type="match status" value="1"/>
</dbReference>
<comment type="caution">
    <text evidence="1">The sequence shown here is derived from an EMBL/GenBank/DDBJ whole genome shotgun (WGS) entry which is preliminary data.</text>
</comment>
<organism evidence="1 2">
    <name type="scientific">Sporosarcina contaminans</name>
    <dbReference type="NCBI Taxonomy" id="633403"/>
    <lineage>
        <taxon>Bacteria</taxon>
        <taxon>Bacillati</taxon>
        <taxon>Bacillota</taxon>
        <taxon>Bacilli</taxon>
        <taxon>Bacillales</taxon>
        <taxon>Caryophanaceae</taxon>
        <taxon>Sporosarcina</taxon>
    </lineage>
</organism>
<evidence type="ECO:0000313" key="2">
    <source>
        <dbReference type="Proteomes" id="UP001597231"/>
    </source>
</evidence>
<proteinExistence type="predicted"/>
<dbReference type="RefSeq" id="WP_381479681.1">
    <property type="nucleotide sequence ID" value="NZ_JBHTLT010000013.1"/>
</dbReference>
<sequence>MQQLNVNLSIPIPADHVVVSKVELEDLRKQKLSGVYWTMKDVEERTGKKFEWIKENILYPPHFKKILDVEQGGFVYYPKKSGEKWSFLAIEMARFLDENFHLIFGGRK</sequence>